<accession>A0A1W1BWK1</accession>
<dbReference type="SUPFAM" id="SSF47188">
    <property type="entry name" value="Hemerythrin-like"/>
    <property type="match status" value="1"/>
</dbReference>
<sequence length="130" mass="15406">MLIQKREIPQVANDMMNMLHEDEIEVVNRFHDAVIARDIELIDEIFPELIMDVDVHFGTEEAMMNQSNYEFAQVHKSDHDTMRKKLKDLHERWEILKGPKEVKGFLEKDFKQWFGLHIAKWDSETAPNIG</sequence>
<dbReference type="Gene3D" id="1.20.120.50">
    <property type="entry name" value="Hemerythrin-like"/>
    <property type="match status" value="1"/>
</dbReference>
<gene>
    <name evidence="5" type="ORF">MNB_SM-4-1127</name>
</gene>
<dbReference type="CDD" id="cd12107">
    <property type="entry name" value="Hemerythrin"/>
    <property type="match status" value="1"/>
</dbReference>
<protein>
    <submittedName>
        <fullName evidence="5">Hemerythrin-like metal-binding protein</fullName>
    </submittedName>
</protein>
<dbReference type="GO" id="GO:0046872">
    <property type="term" value="F:metal ion binding"/>
    <property type="evidence" value="ECO:0007669"/>
    <property type="project" value="UniProtKB-KW"/>
</dbReference>
<dbReference type="InterPro" id="IPR016131">
    <property type="entry name" value="Haemerythrin_Fe_BS"/>
</dbReference>
<dbReference type="AlphaFoldDB" id="A0A1W1BWK1"/>
<organism evidence="5">
    <name type="scientific">hydrothermal vent metagenome</name>
    <dbReference type="NCBI Taxonomy" id="652676"/>
    <lineage>
        <taxon>unclassified sequences</taxon>
        <taxon>metagenomes</taxon>
        <taxon>ecological metagenomes</taxon>
    </lineage>
</organism>
<comment type="similarity">
    <text evidence="1">Belongs to the hemerythrin family.</text>
</comment>
<dbReference type="PANTHER" id="PTHR37164">
    <property type="entry name" value="BACTERIOHEMERYTHRIN"/>
    <property type="match status" value="1"/>
</dbReference>
<dbReference type="PROSITE" id="PS00550">
    <property type="entry name" value="HEMERYTHRINS"/>
    <property type="match status" value="1"/>
</dbReference>
<dbReference type="PANTHER" id="PTHR37164:SF1">
    <property type="entry name" value="BACTERIOHEMERYTHRIN"/>
    <property type="match status" value="1"/>
</dbReference>
<evidence type="ECO:0000256" key="1">
    <source>
        <dbReference type="ARBA" id="ARBA00010587"/>
    </source>
</evidence>
<evidence type="ECO:0000256" key="3">
    <source>
        <dbReference type="ARBA" id="ARBA00023004"/>
    </source>
</evidence>
<dbReference type="InterPro" id="IPR050669">
    <property type="entry name" value="Hemerythrin"/>
</dbReference>
<dbReference type="InterPro" id="IPR012827">
    <property type="entry name" value="Hemerythrin_metal-bd"/>
</dbReference>
<reference evidence="5" key="1">
    <citation type="submission" date="2016-10" db="EMBL/GenBank/DDBJ databases">
        <authorList>
            <person name="de Groot N.N."/>
        </authorList>
    </citation>
    <scope>NUCLEOTIDE SEQUENCE</scope>
</reference>
<evidence type="ECO:0000313" key="5">
    <source>
        <dbReference type="EMBL" id="SFV57854.1"/>
    </source>
</evidence>
<dbReference type="Pfam" id="PF01814">
    <property type="entry name" value="Hemerythrin"/>
    <property type="match status" value="1"/>
</dbReference>
<keyword evidence="3" id="KW-0408">Iron</keyword>
<evidence type="ECO:0000256" key="2">
    <source>
        <dbReference type="ARBA" id="ARBA00022723"/>
    </source>
</evidence>
<feature type="domain" description="Hemerythrin-like" evidence="4">
    <location>
        <begin position="14"/>
        <end position="127"/>
    </location>
</feature>
<dbReference type="InterPro" id="IPR035938">
    <property type="entry name" value="Hemerythrin-like_sf"/>
</dbReference>
<evidence type="ECO:0000259" key="4">
    <source>
        <dbReference type="Pfam" id="PF01814"/>
    </source>
</evidence>
<proteinExistence type="inferred from homology"/>
<keyword evidence="2" id="KW-0479">Metal-binding</keyword>
<dbReference type="NCBIfam" id="TIGR02481">
    <property type="entry name" value="hemeryth_dom"/>
    <property type="match status" value="1"/>
</dbReference>
<dbReference type="EMBL" id="FPHF01000042">
    <property type="protein sequence ID" value="SFV57854.1"/>
    <property type="molecule type" value="Genomic_DNA"/>
</dbReference>
<dbReference type="InterPro" id="IPR012312">
    <property type="entry name" value="Hemerythrin-like"/>
</dbReference>
<name>A0A1W1BWK1_9ZZZZ</name>